<reference evidence="1 2" key="1">
    <citation type="submission" date="2020-02" db="EMBL/GenBank/DDBJ databases">
        <authorList>
            <person name="Ma Q."/>
            <person name="Huang Y."/>
            <person name="Song X."/>
            <person name="Pei D."/>
        </authorList>
    </citation>
    <scope>NUCLEOTIDE SEQUENCE [LARGE SCALE GENOMIC DNA]</scope>
    <source>
        <strain evidence="1">Sxm20200214</strain>
        <tissue evidence="1">Leaf</tissue>
    </source>
</reference>
<keyword evidence="2" id="KW-1185">Reference proteome</keyword>
<dbReference type="AlphaFoldDB" id="A0A8X7VFY3"/>
<gene>
    <name evidence="1" type="ORF">Bca52824_022272</name>
</gene>
<comment type="caution">
    <text evidence="1">The sequence shown here is derived from an EMBL/GenBank/DDBJ whole genome shotgun (WGS) entry which is preliminary data.</text>
</comment>
<organism evidence="1 2">
    <name type="scientific">Brassica carinata</name>
    <name type="common">Ethiopian mustard</name>
    <name type="synonym">Abyssinian cabbage</name>
    <dbReference type="NCBI Taxonomy" id="52824"/>
    <lineage>
        <taxon>Eukaryota</taxon>
        <taxon>Viridiplantae</taxon>
        <taxon>Streptophyta</taxon>
        <taxon>Embryophyta</taxon>
        <taxon>Tracheophyta</taxon>
        <taxon>Spermatophyta</taxon>
        <taxon>Magnoliopsida</taxon>
        <taxon>eudicotyledons</taxon>
        <taxon>Gunneridae</taxon>
        <taxon>Pentapetalae</taxon>
        <taxon>rosids</taxon>
        <taxon>malvids</taxon>
        <taxon>Brassicales</taxon>
        <taxon>Brassicaceae</taxon>
        <taxon>Brassiceae</taxon>
        <taxon>Brassica</taxon>
    </lineage>
</organism>
<accession>A0A8X7VFY3</accession>
<sequence>MLRRWVDLKQVIESEDWVDQFVDEKKYLVLPGMLQSCGDLKMRRVPSKHRQRKFVHEIGIVRNCSLPEVIQTALISVIFHKGERVKQTVNVAEVYIQSGVLVVLAETDQEMDFHCETGKVSSYPAGEVTQCFLVSRVNEDHIRWSRGSVLKLGNSSLNVGVYHKGLRDEQQTLESQREYCKSWNFKYKTGKVEIELWLSSVGIINGSAHFAYSSNVRLRTWDAHDHTNQSILWCL</sequence>
<proteinExistence type="predicted"/>
<dbReference type="Proteomes" id="UP000886595">
    <property type="component" value="Unassembled WGS sequence"/>
</dbReference>
<protein>
    <submittedName>
        <fullName evidence="1">Uncharacterized protein</fullName>
    </submittedName>
</protein>
<dbReference type="EMBL" id="JAAMPC010000005">
    <property type="protein sequence ID" value="KAG2310715.1"/>
    <property type="molecule type" value="Genomic_DNA"/>
</dbReference>
<name>A0A8X7VFY3_BRACI</name>
<evidence type="ECO:0000313" key="1">
    <source>
        <dbReference type="EMBL" id="KAG2310715.1"/>
    </source>
</evidence>
<evidence type="ECO:0000313" key="2">
    <source>
        <dbReference type="Proteomes" id="UP000886595"/>
    </source>
</evidence>